<name>A0AC35TN17_9BILA</name>
<reference evidence="2" key="1">
    <citation type="submission" date="2016-11" db="UniProtKB">
        <authorList>
            <consortium name="WormBaseParasite"/>
        </authorList>
    </citation>
    <scope>IDENTIFICATION</scope>
    <source>
        <strain evidence="2">KR3021</strain>
    </source>
</reference>
<proteinExistence type="predicted"/>
<protein>
    <submittedName>
        <fullName evidence="2">Peptidase S1 domain-containing protein</fullName>
    </submittedName>
</protein>
<dbReference type="Proteomes" id="UP000095286">
    <property type="component" value="Unplaced"/>
</dbReference>
<evidence type="ECO:0000313" key="1">
    <source>
        <dbReference type="Proteomes" id="UP000095286"/>
    </source>
</evidence>
<accession>A0AC35TN17</accession>
<organism evidence="1 2">
    <name type="scientific">Rhabditophanes sp. KR3021</name>
    <dbReference type="NCBI Taxonomy" id="114890"/>
    <lineage>
        <taxon>Eukaryota</taxon>
        <taxon>Metazoa</taxon>
        <taxon>Ecdysozoa</taxon>
        <taxon>Nematoda</taxon>
        <taxon>Chromadorea</taxon>
        <taxon>Rhabditida</taxon>
        <taxon>Tylenchina</taxon>
        <taxon>Panagrolaimomorpha</taxon>
        <taxon>Strongyloidoidea</taxon>
        <taxon>Alloionematidae</taxon>
        <taxon>Rhabditophanes</taxon>
    </lineage>
</organism>
<sequence length="369" mass="40975">MVFIVRTVLFLILFSKLSYEAAYYGRKVMNDYVHIAAAGYYPIISAVSAAQNLEVQRICGRRFVEQKDIGDTDYEDDVDDLPISGEDVFSISNSVGEVRNGSVFSVGLKKNGSTVFCSGTIISQKHIVAAAHCFASLPGYSDFLDSETIVTQFSDEIIYGGTCVGENPKKDPLCPESAKVHLNKIKTVSFRREFRGLSLNTRSDLAIIEVIEPFDFSKEYVKPICLPSYGFSVFDDLTNETEIISHGFGMVTDNHYAHSNYLRKGLFRICHHHFFSENIYEYVSDTSYCIEGDATAMDNKKQYGICQGDSGGDFILDKNRDNAYMMIGVHSAGNDCSNAETNHIPFLSVSEGISNYLTEICTLTGVCPI</sequence>
<dbReference type="WBParaSite" id="RSKR_0000226200.1">
    <property type="protein sequence ID" value="RSKR_0000226200.1"/>
    <property type="gene ID" value="RSKR_0000226200"/>
</dbReference>
<evidence type="ECO:0000313" key="2">
    <source>
        <dbReference type="WBParaSite" id="RSKR_0000226200.1"/>
    </source>
</evidence>